<dbReference type="Pfam" id="PF04672">
    <property type="entry name" value="Methyltransf_19"/>
    <property type="match status" value="1"/>
</dbReference>
<gene>
    <name evidence="1" type="ORF">I7412_07640</name>
</gene>
<sequence>MAESGVTGKKPWNFESVVAGDEFRAGGTPIELRTDAPHSARMHDYYLGGKDNYAPDREAAEQFLKVYPDIALTIQENRAFLRRVTRFAANSGVRQFLDVGSGIPTSPSMHEVAQSVARECRVIYVDNDPVVLAHARALLASAPEGRAELLDADLREPEKIFASAVVRDTFDLTQPVALSMAAVLHFIPDSDDPYGLVRRYLDALPGGGLLTITHGNPEASPEKSEQGAQVYRQRGFKVCVRSLPAVERFFDGLHLVDPGFVYVHRWRPESLAEAELADSHANLCGGVARLPVS</sequence>
<dbReference type="Gene3D" id="3.40.50.150">
    <property type="entry name" value="Vaccinia Virus protein VP39"/>
    <property type="match status" value="1"/>
</dbReference>
<dbReference type="CDD" id="cd02440">
    <property type="entry name" value="AdoMet_MTases"/>
    <property type="match status" value="1"/>
</dbReference>
<dbReference type="InterPro" id="IPR006764">
    <property type="entry name" value="SAM_dep_MeTrfase_SAV2177_type"/>
</dbReference>
<evidence type="ECO:0000313" key="1">
    <source>
        <dbReference type="EMBL" id="MBL7627039.1"/>
    </source>
</evidence>
<dbReference type="GO" id="GO:0008168">
    <property type="term" value="F:methyltransferase activity"/>
    <property type="evidence" value="ECO:0007669"/>
    <property type="project" value="UniProtKB-KW"/>
</dbReference>
<dbReference type="SUPFAM" id="SSF53335">
    <property type="entry name" value="S-adenosyl-L-methionine-dependent methyltransferases"/>
    <property type="match status" value="1"/>
</dbReference>
<proteinExistence type="predicted"/>
<dbReference type="EMBL" id="JAEACQ010000154">
    <property type="protein sequence ID" value="MBL7627039.1"/>
    <property type="molecule type" value="Genomic_DNA"/>
</dbReference>
<evidence type="ECO:0000313" key="2">
    <source>
        <dbReference type="Proteomes" id="UP000604475"/>
    </source>
</evidence>
<name>A0A937RGN9_9ACTN</name>
<keyword evidence="1" id="KW-0489">Methyltransferase</keyword>
<dbReference type="InterPro" id="IPR029063">
    <property type="entry name" value="SAM-dependent_MTases_sf"/>
</dbReference>
<dbReference type="Proteomes" id="UP000604475">
    <property type="component" value="Unassembled WGS sequence"/>
</dbReference>
<keyword evidence="2" id="KW-1185">Reference proteome</keyword>
<dbReference type="AlphaFoldDB" id="A0A937RGN9"/>
<dbReference type="PIRSF" id="PIRSF017393">
    <property type="entry name" value="MTase_SAV2177"/>
    <property type="match status" value="1"/>
</dbReference>
<protein>
    <submittedName>
        <fullName evidence="1">SAM-dependent methyltransferase</fullName>
    </submittedName>
</protein>
<keyword evidence="1" id="KW-0808">Transferase</keyword>
<reference evidence="1" key="1">
    <citation type="submission" date="2020-12" db="EMBL/GenBank/DDBJ databases">
        <title>Genomic characterization of non-nitrogen-fixing Frankia strains.</title>
        <authorList>
            <person name="Carlos-Shanley C."/>
            <person name="Guerra T."/>
            <person name="Hahn D."/>
        </authorList>
    </citation>
    <scope>NUCLEOTIDE SEQUENCE</scope>
    <source>
        <strain evidence="1">CN6</strain>
    </source>
</reference>
<accession>A0A937RGN9</accession>
<dbReference type="RefSeq" id="WP_203006972.1">
    <property type="nucleotide sequence ID" value="NZ_JADWYU010000204.1"/>
</dbReference>
<comment type="caution">
    <text evidence="1">The sequence shown here is derived from an EMBL/GenBank/DDBJ whole genome shotgun (WGS) entry which is preliminary data.</text>
</comment>
<dbReference type="GO" id="GO:0032259">
    <property type="term" value="P:methylation"/>
    <property type="evidence" value="ECO:0007669"/>
    <property type="project" value="UniProtKB-KW"/>
</dbReference>
<organism evidence="1 2">
    <name type="scientific">Frankia nepalensis</name>
    <dbReference type="NCBI Taxonomy" id="1836974"/>
    <lineage>
        <taxon>Bacteria</taxon>
        <taxon>Bacillati</taxon>
        <taxon>Actinomycetota</taxon>
        <taxon>Actinomycetes</taxon>
        <taxon>Frankiales</taxon>
        <taxon>Frankiaceae</taxon>
        <taxon>Frankia</taxon>
    </lineage>
</organism>